<dbReference type="Pfam" id="PF08031">
    <property type="entry name" value="BBE"/>
    <property type="match status" value="1"/>
</dbReference>
<dbReference type="InterPro" id="IPR016167">
    <property type="entry name" value="FAD-bd_PCMH_sub1"/>
</dbReference>
<keyword evidence="4" id="KW-0274">FAD</keyword>
<keyword evidence="8" id="KW-1185">Reference proteome</keyword>
<evidence type="ECO:0000259" key="6">
    <source>
        <dbReference type="PROSITE" id="PS51387"/>
    </source>
</evidence>
<proteinExistence type="inferred from homology"/>
<keyword evidence="5" id="KW-0560">Oxidoreductase</keyword>
<comment type="similarity">
    <text evidence="2">Belongs to the oxygen-dependent FAD-linked oxidoreductase family.</text>
</comment>
<gene>
    <name evidence="7" type="ORF">I303_100848</name>
</gene>
<evidence type="ECO:0000256" key="2">
    <source>
        <dbReference type="ARBA" id="ARBA00005466"/>
    </source>
</evidence>
<dbReference type="GO" id="GO:0016491">
    <property type="term" value="F:oxidoreductase activity"/>
    <property type="evidence" value="ECO:0007669"/>
    <property type="project" value="UniProtKB-KW"/>
</dbReference>
<dbReference type="PANTHER" id="PTHR42973:SF39">
    <property type="entry name" value="FAD-BINDING PCMH-TYPE DOMAIN-CONTAINING PROTEIN"/>
    <property type="match status" value="1"/>
</dbReference>
<evidence type="ECO:0000313" key="7">
    <source>
        <dbReference type="EMBL" id="WWC58308.1"/>
    </source>
</evidence>
<dbReference type="GeneID" id="28964550"/>
<protein>
    <recommendedName>
        <fullName evidence="6">FAD-binding PCMH-type domain-containing protein</fullName>
    </recommendedName>
</protein>
<comment type="cofactor">
    <cofactor evidence="1">
        <name>FAD</name>
        <dbReference type="ChEBI" id="CHEBI:57692"/>
    </cofactor>
</comment>
<accession>A0AAJ8KIJ8</accession>
<dbReference type="Gene3D" id="3.30.43.10">
    <property type="entry name" value="Uridine Diphospho-n-acetylenolpyruvylglucosamine Reductase, domain 2"/>
    <property type="match status" value="1"/>
</dbReference>
<dbReference type="InterPro" id="IPR016166">
    <property type="entry name" value="FAD-bd_PCMH"/>
</dbReference>
<dbReference type="Gene3D" id="3.40.462.20">
    <property type="match status" value="1"/>
</dbReference>
<dbReference type="InterPro" id="IPR016169">
    <property type="entry name" value="FAD-bd_PCMH_sub2"/>
</dbReference>
<dbReference type="InterPro" id="IPR012951">
    <property type="entry name" value="BBE"/>
</dbReference>
<reference evidence="7" key="2">
    <citation type="submission" date="2024-02" db="EMBL/GenBank/DDBJ databases">
        <title>Comparative genomics of Cryptococcus and Kwoniella reveals pathogenesis evolution and contrasting modes of karyotype evolution via chromosome fusion or intercentromeric recombination.</title>
        <authorList>
            <person name="Coelho M.A."/>
            <person name="David-Palma M."/>
            <person name="Shea T."/>
            <person name="Bowers K."/>
            <person name="McGinley-Smith S."/>
            <person name="Mohammad A.W."/>
            <person name="Gnirke A."/>
            <person name="Yurkov A.M."/>
            <person name="Nowrousian M."/>
            <person name="Sun S."/>
            <person name="Cuomo C.A."/>
            <person name="Heitman J."/>
        </authorList>
    </citation>
    <scope>NUCLEOTIDE SEQUENCE</scope>
    <source>
        <strain evidence="7">CBS 10117</strain>
    </source>
</reference>
<dbReference type="KEGG" id="kdj:28964550"/>
<dbReference type="InterPro" id="IPR050416">
    <property type="entry name" value="FAD-linked_Oxidoreductase"/>
</dbReference>
<evidence type="ECO:0000313" key="8">
    <source>
        <dbReference type="Proteomes" id="UP000078595"/>
    </source>
</evidence>
<feature type="domain" description="FAD-binding PCMH-type" evidence="6">
    <location>
        <begin position="37"/>
        <end position="209"/>
    </location>
</feature>
<dbReference type="PANTHER" id="PTHR42973">
    <property type="entry name" value="BINDING OXIDOREDUCTASE, PUTATIVE (AFU_ORTHOLOGUE AFUA_1G17690)-RELATED"/>
    <property type="match status" value="1"/>
</dbReference>
<evidence type="ECO:0000256" key="4">
    <source>
        <dbReference type="ARBA" id="ARBA00022827"/>
    </source>
</evidence>
<organism evidence="7 8">
    <name type="scientific">Kwoniella dejecticola CBS 10117</name>
    <dbReference type="NCBI Taxonomy" id="1296121"/>
    <lineage>
        <taxon>Eukaryota</taxon>
        <taxon>Fungi</taxon>
        <taxon>Dikarya</taxon>
        <taxon>Basidiomycota</taxon>
        <taxon>Agaricomycotina</taxon>
        <taxon>Tremellomycetes</taxon>
        <taxon>Tremellales</taxon>
        <taxon>Cryptococcaceae</taxon>
        <taxon>Kwoniella</taxon>
    </lineage>
</organism>
<evidence type="ECO:0000256" key="1">
    <source>
        <dbReference type="ARBA" id="ARBA00001974"/>
    </source>
</evidence>
<sequence length="474" mass="52349">MLTDLPDFALLQSEFQGDLVLPSDEGYEKSLKRWASTAQKKAGLVAFVKVEEDIIAILRFVRKNSLDLAVKCGGHSVSGASSSEGGVVIDLSRYFKTVTVDEKARVAHVGGGATWRDVDLATFPHGLASVAGTVSHTGVGGLILGGGYGYLAGEHGLVIDNLVGARVISADGEMHNCSEEENQDLFWAIRGGGGNFGIVTSFSLTIHPQIPQVFIADLHFPGEKVEEFSVAVKQWLELSTKKEMLFVFLEDRGTGPVIAAHCFHNGNLERGKEQFKRFYDLGRMVDNTRMVPYLSLNQAIDDVRPFGTGLYWQGGIFPSVHEHPDAGVKLWQSYLEMYNAEDQFKGSSFVILEFHHTDKLMERRPDGMAFIKRDKEVIMLVGLGWGGVLGHGPFEKARSYAKKIAASGAPQLKDGETKTEIGYSNWESERPTGYERSIKLFGDNYPRLQGVKAKYDPSNMFNKWYPVEPKSSDI</sequence>
<evidence type="ECO:0000256" key="3">
    <source>
        <dbReference type="ARBA" id="ARBA00022630"/>
    </source>
</evidence>
<dbReference type="Gene3D" id="3.30.465.10">
    <property type="match status" value="1"/>
</dbReference>
<dbReference type="InterPro" id="IPR036318">
    <property type="entry name" value="FAD-bd_PCMH-like_sf"/>
</dbReference>
<dbReference type="RefSeq" id="XP_018266871.2">
    <property type="nucleotide sequence ID" value="XM_018404217.2"/>
</dbReference>
<dbReference type="Pfam" id="PF01565">
    <property type="entry name" value="FAD_binding_4"/>
    <property type="match status" value="1"/>
</dbReference>
<dbReference type="GO" id="GO:0071949">
    <property type="term" value="F:FAD binding"/>
    <property type="evidence" value="ECO:0007669"/>
    <property type="project" value="InterPro"/>
</dbReference>
<dbReference type="InterPro" id="IPR006094">
    <property type="entry name" value="Oxid_FAD_bind_N"/>
</dbReference>
<dbReference type="AlphaFoldDB" id="A0AAJ8KIJ8"/>
<dbReference type="PROSITE" id="PS51387">
    <property type="entry name" value="FAD_PCMH"/>
    <property type="match status" value="1"/>
</dbReference>
<reference evidence="7" key="1">
    <citation type="submission" date="2013-07" db="EMBL/GenBank/DDBJ databases">
        <authorList>
            <consortium name="The Broad Institute Genome Sequencing Platform"/>
            <person name="Cuomo C."/>
            <person name="Litvintseva A."/>
            <person name="Chen Y."/>
            <person name="Heitman J."/>
            <person name="Sun S."/>
            <person name="Springer D."/>
            <person name="Dromer F."/>
            <person name="Young S.K."/>
            <person name="Zeng Q."/>
            <person name="Gargeya S."/>
            <person name="Fitzgerald M."/>
            <person name="Abouelleil A."/>
            <person name="Alvarado L."/>
            <person name="Berlin A.M."/>
            <person name="Chapman S.B."/>
            <person name="Dewar J."/>
            <person name="Goldberg J."/>
            <person name="Griggs A."/>
            <person name="Gujja S."/>
            <person name="Hansen M."/>
            <person name="Howarth C."/>
            <person name="Imamovic A."/>
            <person name="Larimer J."/>
            <person name="McCowan C."/>
            <person name="Murphy C."/>
            <person name="Pearson M."/>
            <person name="Priest M."/>
            <person name="Roberts A."/>
            <person name="Saif S."/>
            <person name="Shea T."/>
            <person name="Sykes S."/>
            <person name="Wortman J."/>
            <person name="Nusbaum C."/>
            <person name="Birren B."/>
        </authorList>
    </citation>
    <scope>NUCLEOTIDE SEQUENCE</scope>
    <source>
        <strain evidence="7">CBS 10117</strain>
    </source>
</reference>
<dbReference type="Proteomes" id="UP000078595">
    <property type="component" value="Chromosome 1"/>
</dbReference>
<keyword evidence="3" id="KW-0285">Flavoprotein</keyword>
<dbReference type="EMBL" id="CP144530">
    <property type="protein sequence ID" value="WWC58308.1"/>
    <property type="molecule type" value="Genomic_DNA"/>
</dbReference>
<evidence type="ECO:0000256" key="5">
    <source>
        <dbReference type="ARBA" id="ARBA00023002"/>
    </source>
</evidence>
<dbReference type="SUPFAM" id="SSF56176">
    <property type="entry name" value="FAD-binding/transporter-associated domain-like"/>
    <property type="match status" value="1"/>
</dbReference>
<name>A0AAJ8KIJ8_9TREE</name>